<comment type="caution">
    <text evidence="2">The sequence shown here is derived from an EMBL/GenBank/DDBJ whole genome shotgun (WGS) entry which is preliminary data.</text>
</comment>
<protein>
    <submittedName>
        <fullName evidence="2">Tmem212 protein</fullName>
    </submittedName>
</protein>
<name>A0AAU9Z992_PHORO</name>
<dbReference type="Proteomes" id="UP001152836">
    <property type="component" value="Unassembled WGS sequence"/>
</dbReference>
<keyword evidence="3" id="KW-1185">Reference proteome</keyword>
<dbReference type="AlphaFoldDB" id="A0AAU9Z992"/>
<feature type="transmembrane region" description="Helical" evidence="1">
    <location>
        <begin position="7"/>
        <end position="28"/>
    </location>
</feature>
<keyword evidence="1" id="KW-0812">Transmembrane</keyword>
<evidence type="ECO:0000313" key="2">
    <source>
        <dbReference type="EMBL" id="CAH6789244.1"/>
    </source>
</evidence>
<dbReference type="EMBL" id="CALSGD010001417">
    <property type="protein sequence ID" value="CAH6789244.1"/>
    <property type="molecule type" value="Genomic_DNA"/>
</dbReference>
<proteinExistence type="predicted"/>
<feature type="transmembrane region" description="Helical" evidence="1">
    <location>
        <begin position="76"/>
        <end position="94"/>
    </location>
</feature>
<keyword evidence="1" id="KW-1133">Transmembrane helix</keyword>
<sequence length="219" mass="23924">MKCLYQAAGWTLLALGGLSVFSGVLAFFPVFSSKFWYAGWSVWIACPIWNGALAIAAGALVLLAHRQWSQRHLWEAGFTFVILSSMGCPLHFAIALESALLGPYCFYSFSGVGGTNYLGYAITFPFPYTKFPSVCMDPLHYEEYHLALQALDLCLSFILFCVSLGVFIKLSAGLMQNGHISGSSCEFMSLLAMLCLEAFHSLPRNPPAFAFSPSHACLG</sequence>
<organism evidence="2 3">
    <name type="scientific">Phodopus roborovskii</name>
    <name type="common">Roborovski's desert hamster</name>
    <name type="synonym">Cricetulus roborovskii</name>
    <dbReference type="NCBI Taxonomy" id="109678"/>
    <lineage>
        <taxon>Eukaryota</taxon>
        <taxon>Metazoa</taxon>
        <taxon>Chordata</taxon>
        <taxon>Craniata</taxon>
        <taxon>Vertebrata</taxon>
        <taxon>Euteleostomi</taxon>
        <taxon>Mammalia</taxon>
        <taxon>Eutheria</taxon>
        <taxon>Euarchontoglires</taxon>
        <taxon>Glires</taxon>
        <taxon>Rodentia</taxon>
        <taxon>Myomorpha</taxon>
        <taxon>Muroidea</taxon>
        <taxon>Cricetidae</taxon>
        <taxon>Cricetinae</taxon>
        <taxon>Phodopus</taxon>
    </lineage>
</organism>
<feature type="transmembrane region" description="Helical" evidence="1">
    <location>
        <begin position="146"/>
        <end position="168"/>
    </location>
</feature>
<keyword evidence="1" id="KW-0472">Membrane</keyword>
<feature type="transmembrane region" description="Helical" evidence="1">
    <location>
        <begin position="40"/>
        <end position="64"/>
    </location>
</feature>
<evidence type="ECO:0000313" key="3">
    <source>
        <dbReference type="Proteomes" id="UP001152836"/>
    </source>
</evidence>
<reference evidence="2" key="1">
    <citation type="submission" date="2022-06" db="EMBL/GenBank/DDBJ databases">
        <authorList>
            <person name="Andreotti S."/>
            <person name="Wyler E."/>
        </authorList>
    </citation>
    <scope>NUCLEOTIDE SEQUENCE</scope>
</reference>
<evidence type="ECO:0000256" key="1">
    <source>
        <dbReference type="SAM" id="Phobius"/>
    </source>
</evidence>
<gene>
    <name evidence="2" type="primary">Tmem212</name>
    <name evidence="2" type="ORF">PHOROB_LOCUS6790</name>
</gene>
<accession>A0AAU9Z992</accession>